<name>A0ABV4UEU7_9RHOO</name>
<dbReference type="SUPFAM" id="SSF82171">
    <property type="entry name" value="DPP6 N-terminal domain-like"/>
    <property type="match status" value="1"/>
</dbReference>
<sequence>MRLMKRRLAIGLMGVIIGSAMLLSGCRLAQSAANTQAEAAAPVAVQVPKTLGPRILKRYDKQSGLLTRMRFSPDRSYFLATGRYSPFIDIYRTADPQHVTTIRLERDQSGKLETDFISNDQLFANLEYALFQVYRVPDGIKTFEYQFERNNDPIFANREVALSGESLLYWQSGQTYTIPWVGPTVAYLGVTQDNAVLTEGGNPWIREENPVTGRKVDWETTGQRRVEYFMSTPDHRYLVTVNFDGACAVWRRGDKPELVGRCGDSQGNKAIEYGEFSGLPDQYQFATTAGNRVRAYRIDPATGVPHQFFDQDMSAPVMSVALNANGRLAVSLFDEATQRTGVEVWDIAGRRPIARYMTESNELARQISLNPDFGLWTIFRELGFSADGKLLLAIAGQSLLAFDVP</sequence>
<organism evidence="1 2">
    <name type="scientific">Dentiradicibacter hellwigii</name>
    <dbReference type="NCBI Taxonomy" id="3149053"/>
    <lineage>
        <taxon>Bacteria</taxon>
        <taxon>Pseudomonadati</taxon>
        <taxon>Pseudomonadota</taxon>
        <taxon>Betaproteobacteria</taxon>
        <taxon>Rhodocyclales</taxon>
        <taxon>Rhodocyclaceae</taxon>
        <taxon>Dentiradicibacter</taxon>
    </lineage>
</organism>
<proteinExistence type="predicted"/>
<keyword evidence="2" id="KW-1185">Reference proteome</keyword>
<evidence type="ECO:0000313" key="1">
    <source>
        <dbReference type="EMBL" id="MFA9949914.1"/>
    </source>
</evidence>
<dbReference type="Proteomes" id="UP001574673">
    <property type="component" value="Unassembled WGS sequence"/>
</dbReference>
<gene>
    <name evidence="1" type="ORF">ABCS64_06225</name>
</gene>
<protein>
    <recommendedName>
        <fullName evidence="3">WD40 repeat domain-containing protein</fullName>
    </recommendedName>
</protein>
<dbReference type="InterPro" id="IPR015943">
    <property type="entry name" value="WD40/YVTN_repeat-like_dom_sf"/>
</dbReference>
<dbReference type="RefSeq" id="WP_418891010.1">
    <property type="nucleotide sequence ID" value="NZ_JBEUWX010000002.1"/>
</dbReference>
<dbReference type="EMBL" id="JBEUWX010000002">
    <property type="protein sequence ID" value="MFA9949914.1"/>
    <property type="molecule type" value="Genomic_DNA"/>
</dbReference>
<comment type="caution">
    <text evidence="1">The sequence shown here is derived from an EMBL/GenBank/DDBJ whole genome shotgun (WGS) entry which is preliminary data.</text>
</comment>
<accession>A0ABV4UEU7</accession>
<reference evidence="2" key="1">
    <citation type="submission" date="2024-06" db="EMBL/GenBank/DDBJ databases">
        <title>Radixoralia hellwigii gen. nov., sp nov., isolated from a root canal in the human oral cavity.</title>
        <authorList>
            <person name="Bartsch S."/>
            <person name="Wittmer A."/>
            <person name="Schulz A.-K."/>
            <person name="Neumann-Schaal M."/>
            <person name="Wolf J."/>
            <person name="Gronow S."/>
            <person name="Tennert C."/>
            <person name="Haecker G."/>
            <person name="Cieplik F."/>
            <person name="Al-Ahmad A."/>
        </authorList>
    </citation>
    <scope>NUCLEOTIDE SEQUENCE [LARGE SCALE GENOMIC DNA]</scope>
    <source>
        <strain evidence="2">Wk13</strain>
    </source>
</reference>
<dbReference type="Gene3D" id="2.130.10.10">
    <property type="entry name" value="YVTN repeat-like/Quinoprotein amine dehydrogenase"/>
    <property type="match status" value="1"/>
</dbReference>
<dbReference type="PROSITE" id="PS51257">
    <property type="entry name" value="PROKAR_LIPOPROTEIN"/>
    <property type="match status" value="1"/>
</dbReference>
<evidence type="ECO:0008006" key="3">
    <source>
        <dbReference type="Google" id="ProtNLM"/>
    </source>
</evidence>
<evidence type="ECO:0000313" key="2">
    <source>
        <dbReference type="Proteomes" id="UP001574673"/>
    </source>
</evidence>